<keyword evidence="2" id="KW-1185">Reference proteome</keyword>
<dbReference type="EMBL" id="RCXO01000006">
    <property type="protein sequence ID" value="RYT81466.1"/>
    <property type="molecule type" value="Genomic_DNA"/>
</dbReference>
<name>A0A4Q5HGA0_9BACE</name>
<comment type="caution">
    <text evidence="1">The sequence shown here is derived from an EMBL/GenBank/DDBJ whole genome shotgun (WGS) entry which is preliminary data.</text>
</comment>
<proteinExistence type="predicted"/>
<sequence length="60" mass="6534">MKTWPCFIIFVLLPIAKLRPAIAGYTFSGWGLCSPQLRNGRPPTGKRGFASGITALTLKL</sequence>
<protein>
    <submittedName>
        <fullName evidence="1">Uncharacterized protein</fullName>
    </submittedName>
</protein>
<reference evidence="1 2" key="1">
    <citation type="journal article" date="2019" name="Science, e1252229">
        <title>Invertible promoters mediate bacterial phase variation, antibiotic resistance, and host adaptation in the gut.</title>
        <authorList>
            <person name="Jiang X."/>
            <person name="Hall A.B."/>
            <person name="Arthur T.D."/>
            <person name="Plichta D.R."/>
            <person name="Covington C.T."/>
            <person name="Poyet M."/>
            <person name="Crothers J."/>
            <person name="Moses P.L."/>
            <person name="Tolonen A.C."/>
            <person name="Vlamakis H."/>
            <person name="Alm E.J."/>
            <person name="Xavier R.J."/>
        </authorList>
    </citation>
    <scope>NUCLEOTIDE SEQUENCE [LARGE SCALE GENOMIC DNA]</scope>
    <source>
        <strain evidence="2">bf_0095</strain>
    </source>
</reference>
<accession>A0A4Q5HGA0</accession>
<dbReference type="Proteomes" id="UP000291191">
    <property type="component" value="Unassembled WGS sequence"/>
</dbReference>
<evidence type="ECO:0000313" key="2">
    <source>
        <dbReference type="Proteomes" id="UP000291191"/>
    </source>
</evidence>
<gene>
    <name evidence="1" type="ORF">EAJ06_07040</name>
</gene>
<organism evidence="1 2">
    <name type="scientific">Bacteroides intestinalis</name>
    <dbReference type="NCBI Taxonomy" id="329854"/>
    <lineage>
        <taxon>Bacteria</taxon>
        <taxon>Pseudomonadati</taxon>
        <taxon>Bacteroidota</taxon>
        <taxon>Bacteroidia</taxon>
        <taxon>Bacteroidales</taxon>
        <taxon>Bacteroidaceae</taxon>
        <taxon>Bacteroides</taxon>
    </lineage>
</organism>
<evidence type="ECO:0000313" key="1">
    <source>
        <dbReference type="EMBL" id="RYT81466.1"/>
    </source>
</evidence>
<dbReference type="AlphaFoldDB" id="A0A4Q5HGA0"/>